<organism evidence="1 2">
    <name type="scientific">Clunio marinus</name>
    <dbReference type="NCBI Taxonomy" id="568069"/>
    <lineage>
        <taxon>Eukaryota</taxon>
        <taxon>Metazoa</taxon>
        <taxon>Ecdysozoa</taxon>
        <taxon>Arthropoda</taxon>
        <taxon>Hexapoda</taxon>
        <taxon>Insecta</taxon>
        <taxon>Pterygota</taxon>
        <taxon>Neoptera</taxon>
        <taxon>Endopterygota</taxon>
        <taxon>Diptera</taxon>
        <taxon>Nematocera</taxon>
        <taxon>Chironomoidea</taxon>
        <taxon>Chironomidae</taxon>
        <taxon>Clunio</taxon>
    </lineage>
</organism>
<proteinExistence type="predicted"/>
<accession>A0A1J1HSV3</accession>
<sequence length="158" mass="18094">MLQNSNHKQTLSFCLLDKAATAATSKSRQQKWKINVLVAAYKMLDGPISITRAKNNNTKVSLFQSGIKPKFERKSMETRICFSFATLIDGSCFECFQRVVNPIAFANFIQTKERKITGRGQHLDCNHFVELLSFTQHCHNLLFNQPHNVTHLLRSHLN</sequence>
<dbReference type="AlphaFoldDB" id="A0A1J1HSV3"/>
<reference evidence="1 2" key="1">
    <citation type="submission" date="2015-04" db="EMBL/GenBank/DDBJ databases">
        <authorList>
            <person name="Syromyatnikov M.Y."/>
            <person name="Popov V.N."/>
        </authorList>
    </citation>
    <scope>NUCLEOTIDE SEQUENCE [LARGE SCALE GENOMIC DNA]</scope>
</reference>
<protein>
    <submittedName>
        <fullName evidence="1">CLUMA_CG004328, isoform A</fullName>
    </submittedName>
</protein>
<evidence type="ECO:0000313" key="2">
    <source>
        <dbReference type="Proteomes" id="UP000183832"/>
    </source>
</evidence>
<dbReference type="EMBL" id="CVRI01000020">
    <property type="protein sequence ID" value="CRK90626.1"/>
    <property type="molecule type" value="Genomic_DNA"/>
</dbReference>
<evidence type="ECO:0000313" key="1">
    <source>
        <dbReference type="EMBL" id="CRK90626.1"/>
    </source>
</evidence>
<gene>
    <name evidence="1" type="ORF">CLUMA_CG004328</name>
</gene>
<dbReference type="Proteomes" id="UP000183832">
    <property type="component" value="Unassembled WGS sequence"/>
</dbReference>
<keyword evidence="2" id="KW-1185">Reference proteome</keyword>
<name>A0A1J1HSV3_9DIPT</name>